<evidence type="ECO:0000313" key="1">
    <source>
        <dbReference type="EMBL" id="OVE83549.1"/>
    </source>
</evidence>
<dbReference type="RefSeq" id="WP_054863627.1">
    <property type="nucleotide sequence ID" value="NZ_MWPH01000003.1"/>
</dbReference>
<dbReference type="AlphaFoldDB" id="A0A202E5N0"/>
<reference evidence="1 2" key="1">
    <citation type="submission" date="2017-02" db="EMBL/GenBank/DDBJ databases">
        <title>Natronthermophilus aegyptiacus gen. nov.,sp. nov., an aerobic, extremely halophilic alkalithermophilic archaeon isolated from the athalassohaline Wadi An Natrun, Egypt.</title>
        <authorList>
            <person name="Zhao B."/>
        </authorList>
    </citation>
    <scope>NUCLEOTIDE SEQUENCE [LARGE SCALE GENOMIC DNA]</scope>
    <source>
        <strain evidence="1 2">CGMCC 1.3597</strain>
    </source>
</reference>
<dbReference type="Proteomes" id="UP000196084">
    <property type="component" value="Unassembled WGS sequence"/>
</dbReference>
<evidence type="ECO:0000313" key="2">
    <source>
        <dbReference type="Proteomes" id="UP000196084"/>
    </source>
</evidence>
<accession>A0A202E5N0</accession>
<dbReference type="OrthoDB" id="166436at2157"/>
<dbReference type="EMBL" id="MWPH01000003">
    <property type="protein sequence ID" value="OVE83549.1"/>
    <property type="molecule type" value="Genomic_DNA"/>
</dbReference>
<gene>
    <name evidence="1" type="ORF">B2G88_14005</name>
</gene>
<keyword evidence="2" id="KW-1185">Reference proteome</keyword>
<comment type="caution">
    <text evidence="1">The sequence shown here is derived from an EMBL/GenBank/DDBJ whole genome shotgun (WGS) entry which is preliminary data.</text>
</comment>
<organism evidence="1 2">
    <name type="scientific">Natronolimnobius baerhuensis</name>
    <dbReference type="NCBI Taxonomy" id="253108"/>
    <lineage>
        <taxon>Archaea</taxon>
        <taxon>Methanobacteriati</taxon>
        <taxon>Methanobacteriota</taxon>
        <taxon>Stenosarchaea group</taxon>
        <taxon>Halobacteria</taxon>
        <taxon>Halobacteriales</taxon>
        <taxon>Natrialbaceae</taxon>
        <taxon>Natronolimnobius</taxon>
    </lineage>
</organism>
<sequence length="123" mass="13114">MHRRSFLALAAVTPLAGCTSLLGGGVDTTLSEGELVEFDADEGAELTVTVDVVEIEQPGDDDDLTTDEADVERDSVGFQIRHDEEGVVDTWSVEDTEEFDITIEHGGSHSAMVMSGEADVTIS</sequence>
<proteinExistence type="predicted"/>
<protein>
    <submittedName>
        <fullName evidence="1">Uncharacterized protein</fullName>
    </submittedName>
</protein>
<name>A0A202E5N0_9EURY</name>